<proteinExistence type="predicted"/>
<dbReference type="GeneID" id="40747983"/>
<dbReference type="AlphaFoldDB" id="A0A074XDK6"/>
<name>A0A074XDK6_AURPU</name>
<evidence type="ECO:0000313" key="2">
    <source>
        <dbReference type="Proteomes" id="UP000030706"/>
    </source>
</evidence>
<sequence length="152" mass="17809">MTACSRSICTNAVATHEALRNLSHPLNAILRSSGVKYGLTVIAWQLWRRSRFRIRHAREMAFWFRCTPRFAQRYGRAQAQVEIKEILLQPFDRNVERHTGSRHVSSNLRSKIRLTCRIRDTRWPEEPPPRQVQGLIKIVNKNHYIIPARVVA</sequence>
<dbReference type="HOGENOM" id="CLU_1721979_0_0_1"/>
<accession>A0A074XDK6</accession>
<evidence type="ECO:0000313" key="1">
    <source>
        <dbReference type="EMBL" id="KEQ83498.1"/>
    </source>
</evidence>
<dbReference type="Proteomes" id="UP000030706">
    <property type="component" value="Unassembled WGS sequence"/>
</dbReference>
<organism evidence="1 2">
    <name type="scientific">Aureobasidium pullulans EXF-150</name>
    <dbReference type="NCBI Taxonomy" id="1043002"/>
    <lineage>
        <taxon>Eukaryota</taxon>
        <taxon>Fungi</taxon>
        <taxon>Dikarya</taxon>
        <taxon>Ascomycota</taxon>
        <taxon>Pezizomycotina</taxon>
        <taxon>Dothideomycetes</taxon>
        <taxon>Dothideomycetidae</taxon>
        <taxon>Dothideales</taxon>
        <taxon>Saccotheciaceae</taxon>
        <taxon>Aureobasidium</taxon>
    </lineage>
</organism>
<dbReference type="EMBL" id="KL584984">
    <property type="protein sequence ID" value="KEQ83498.1"/>
    <property type="molecule type" value="Genomic_DNA"/>
</dbReference>
<reference evidence="1 2" key="1">
    <citation type="journal article" date="2014" name="BMC Genomics">
        <title>Genome sequencing of four Aureobasidium pullulans varieties: biotechnological potential, stress tolerance, and description of new species.</title>
        <authorList>
            <person name="Gostin Ar C."/>
            <person name="Ohm R.A."/>
            <person name="Kogej T."/>
            <person name="Sonjak S."/>
            <person name="Turk M."/>
            <person name="Zajc J."/>
            <person name="Zalar P."/>
            <person name="Grube M."/>
            <person name="Sun H."/>
            <person name="Han J."/>
            <person name="Sharma A."/>
            <person name="Chiniquy J."/>
            <person name="Ngan C.Y."/>
            <person name="Lipzen A."/>
            <person name="Barry K."/>
            <person name="Grigoriev I.V."/>
            <person name="Gunde-Cimerman N."/>
        </authorList>
    </citation>
    <scope>NUCLEOTIDE SEQUENCE [LARGE SCALE GENOMIC DNA]</scope>
    <source>
        <strain evidence="1 2">EXF-150</strain>
    </source>
</reference>
<gene>
    <name evidence="1" type="ORF">M438DRAFT_346448</name>
</gene>
<dbReference type="RefSeq" id="XP_029759685.1">
    <property type="nucleotide sequence ID" value="XM_029905677.1"/>
</dbReference>
<keyword evidence="2" id="KW-1185">Reference proteome</keyword>
<protein>
    <submittedName>
        <fullName evidence="1">Uncharacterized protein</fullName>
    </submittedName>
</protein>